<dbReference type="Pfam" id="PF13378">
    <property type="entry name" value="MR_MLE_C"/>
    <property type="match status" value="1"/>
</dbReference>
<comment type="cofactor">
    <cofactor evidence="1">
        <name>Mg(2+)</name>
        <dbReference type="ChEBI" id="CHEBI:18420"/>
    </cofactor>
</comment>
<dbReference type="PANTHER" id="PTHR13794">
    <property type="entry name" value="ENOLASE SUPERFAMILY, MANDELATE RACEMASE"/>
    <property type="match status" value="1"/>
</dbReference>
<evidence type="ECO:0000256" key="2">
    <source>
        <dbReference type="ARBA" id="ARBA00022723"/>
    </source>
</evidence>
<dbReference type="Gene3D" id="3.30.390.10">
    <property type="entry name" value="Enolase-like, N-terminal domain"/>
    <property type="match status" value="1"/>
</dbReference>
<keyword evidence="2" id="KW-0479">Metal-binding</keyword>
<dbReference type="SFLD" id="SFLDS00001">
    <property type="entry name" value="Enolase"/>
    <property type="match status" value="1"/>
</dbReference>
<protein>
    <recommendedName>
        <fullName evidence="4">Mandelate racemase/muconate lactonizing enzyme C-terminal domain-containing protein</fullName>
    </recommendedName>
</protein>
<reference evidence="5 6" key="1">
    <citation type="submission" date="2022-12" db="EMBL/GenBank/DDBJ databases">
        <authorList>
            <person name="Ruckert C."/>
            <person name="Busche T."/>
            <person name="Kalinowski J."/>
            <person name="Wittmann C."/>
        </authorList>
    </citation>
    <scope>NUCLEOTIDE SEQUENCE [LARGE SCALE GENOMIC DNA]</scope>
    <source>
        <strain evidence="5 6">DSM 40276</strain>
    </source>
</reference>
<dbReference type="InterPro" id="IPR013342">
    <property type="entry name" value="Mandelate_racemase_C"/>
</dbReference>
<dbReference type="InterPro" id="IPR036849">
    <property type="entry name" value="Enolase-like_C_sf"/>
</dbReference>
<accession>A0ABY7J0Z2</accession>
<feature type="domain" description="Mandelate racemase/muconate lactonizing enzyme C-terminal" evidence="4">
    <location>
        <begin position="142"/>
        <end position="238"/>
    </location>
</feature>
<dbReference type="Gene3D" id="3.20.20.120">
    <property type="entry name" value="Enolase-like C-terminal domain"/>
    <property type="match status" value="1"/>
</dbReference>
<dbReference type="InterPro" id="IPR029065">
    <property type="entry name" value="Enolase_C-like"/>
</dbReference>
<sequence length="367" mass="40849">MPQIKHIEIRACRADAADPVLAATLPGGSTPDFLVVTLRTHEGLMGTSFGFGGLNAVATGAVLSTVKPFFLGRDPFDRERNWQEFRKFNRKWNHVPIYAYGPYDNACWDIVGKQAGLPVYKLLGPARDRVPTYASSMFLPDTAAYAAEALSVMQAGFHGYKLHPPGTFTEDLAAYRAVREAVGRDFALMADPVAAYRLDEALRVGRVLEQLNYLWFEEPLWDEDFRGLRTLAQSLDIPIAATETLAGQQYASAHYAAEGAVDIIRTDVSWRGGITAVMRTAHVAEALGLRCELHTCIYHALEIVNLHCALAISNAEFFEVLYPMSDYDFGLKTPLRIEDGYIYPPEGPGLGIDYDWDYIDDHTVEIY</sequence>
<dbReference type="RefSeq" id="WP_277411021.1">
    <property type="nucleotide sequence ID" value="NZ_CP114203.1"/>
</dbReference>
<dbReference type="Proteomes" id="UP001210169">
    <property type="component" value="Chromosome"/>
</dbReference>
<dbReference type="EMBL" id="CP114203">
    <property type="protein sequence ID" value="WAU03814.1"/>
    <property type="molecule type" value="Genomic_DNA"/>
</dbReference>
<dbReference type="PANTHER" id="PTHR13794:SF58">
    <property type="entry name" value="MITOCHONDRIAL ENOLASE SUPERFAMILY MEMBER 1"/>
    <property type="match status" value="1"/>
</dbReference>
<dbReference type="SFLD" id="SFLDG00179">
    <property type="entry name" value="mandelate_racemase"/>
    <property type="match status" value="1"/>
</dbReference>
<keyword evidence="6" id="KW-1185">Reference proteome</keyword>
<dbReference type="Pfam" id="PF02746">
    <property type="entry name" value="MR_MLE_N"/>
    <property type="match status" value="1"/>
</dbReference>
<dbReference type="GeneID" id="301331195"/>
<evidence type="ECO:0000313" key="6">
    <source>
        <dbReference type="Proteomes" id="UP001210169"/>
    </source>
</evidence>
<evidence type="ECO:0000256" key="1">
    <source>
        <dbReference type="ARBA" id="ARBA00001946"/>
    </source>
</evidence>
<evidence type="ECO:0000259" key="4">
    <source>
        <dbReference type="SMART" id="SM00922"/>
    </source>
</evidence>
<dbReference type="InterPro" id="IPR013341">
    <property type="entry name" value="Mandelate_racemase_N_dom"/>
</dbReference>
<dbReference type="SMART" id="SM00922">
    <property type="entry name" value="MR_MLE"/>
    <property type="match status" value="1"/>
</dbReference>
<dbReference type="SUPFAM" id="SSF51604">
    <property type="entry name" value="Enolase C-terminal domain-like"/>
    <property type="match status" value="1"/>
</dbReference>
<gene>
    <name evidence="5" type="ORF">STRNI_002008</name>
</gene>
<evidence type="ECO:0000313" key="5">
    <source>
        <dbReference type="EMBL" id="WAU03814.1"/>
    </source>
</evidence>
<keyword evidence="3" id="KW-0460">Magnesium</keyword>
<dbReference type="InterPro" id="IPR029017">
    <property type="entry name" value="Enolase-like_N"/>
</dbReference>
<organism evidence="5 6">
    <name type="scientific">Streptomyces nigrescens</name>
    <dbReference type="NCBI Taxonomy" id="1920"/>
    <lineage>
        <taxon>Bacteria</taxon>
        <taxon>Bacillati</taxon>
        <taxon>Actinomycetota</taxon>
        <taxon>Actinomycetes</taxon>
        <taxon>Kitasatosporales</taxon>
        <taxon>Streptomycetaceae</taxon>
        <taxon>Streptomyces</taxon>
    </lineage>
</organism>
<name>A0ABY7J0Z2_STRNI</name>
<proteinExistence type="predicted"/>
<dbReference type="SUPFAM" id="SSF54826">
    <property type="entry name" value="Enolase N-terminal domain-like"/>
    <property type="match status" value="1"/>
</dbReference>
<dbReference type="InterPro" id="IPR046945">
    <property type="entry name" value="RHMD-like"/>
</dbReference>
<evidence type="ECO:0000256" key="3">
    <source>
        <dbReference type="ARBA" id="ARBA00022842"/>
    </source>
</evidence>